<dbReference type="PANTHER" id="PTHR46698:SF3">
    <property type="entry name" value="TENECTIN ISOFORM 1-RELATED"/>
    <property type="match status" value="1"/>
</dbReference>
<gene>
    <name evidence="6" type="ORF">B4U80_02218</name>
</gene>
<evidence type="ECO:0000313" key="6">
    <source>
        <dbReference type="EMBL" id="RWS27871.1"/>
    </source>
</evidence>
<dbReference type="Gene3D" id="2.10.70.10">
    <property type="entry name" value="Complement Module, domain 1"/>
    <property type="match status" value="1"/>
</dbReference>
<accession>A0A443SK21</accession>
<dbReference type="PANTHER" id="PTHR46698">
    <property type="entry name" value="CROSSVEINLESS 2"/>
    <property type="match status" value="1"/>
</dbReference>
<reference evidence="6 7" key="1">
    <citation type="journal article" date="2018" name="Gigascience">
        <title>Genomes of trombidid mites reveal novel predicted allergens and laterally-transferred genes associated with secondary metabolism.</title>
        <authorList>
            <person name="Dong X."/>
            <person name="Chaisiri K."/>
            <person name="Xia D."/>
            <person name="Armstrong S.D."/>
            <person name="Fang Y."/>
            <person name="Donnelly M.J."/>
            <person name="Kadowaki T."/>
            <person name="McGarry J.W."/>
            <person name="Darby A.C."/>
            <person name="Makepeace B.L."/>
        </authorList>
    </citation>
    <scope>NUCLEOTIDE SEQUENCE [LARGE SCALE GENOMIC DNA]</scope>
    <source>
        <strain evidence="6">UoL-UT</strain>
    </source>
</reference>
<keyword evidence="7" id="KW-1185">Reference proteome</keyword>
<dbReference type="AlphaFoldDB" id="A0A443SK21"/>
<dbReference type="InterPro" id="IPR052424">
    <property type="entry name" value="Kielin_Chordin-BMP_Reg"/>
</dbReference>
<feature type="domain" description="VWFC" evidence="5">
    <location>
        <begin position="297"/>
        <end position="364"/>
    </location>
</feature>
<feature type="non-terminal residue" evidence="6">
    <location>
        <position position="1158"/>
    </location>
</feature>
<comment type="subcellular location">
    <subcellularLocation>
        <location evidence="1">Secreted</location>
    </subcellularLocation>
</comment>
<dbReference type="VEuPathDB" id="VectorBase:LDEU004168"/>
<feature type="region of interest" description="Disordered" evidence="4">
    <location>
        <begin position="504"/>
        <end position="538"/>
    </location>
</feature>
<feature type="compositionally biased region" description="Basic and acidic residues" evidence="4">
    <location>
        <begin position="1130"/>
        <end position="1139"/>
    </location>
</feature>
<dbReference type="STRING" id="299467.A0A443SK21"/>
<sequence length="1158" mass="126991">MGTGCYIDGNHFKEGQQISHGKQKSCEVCYCIRNASACVVQECVLRVDGCTPVYTAGACCPSRYNCLASEAATTVPPELRHPLVPSEGCFANGRKFVDGEAVPSLDACEHCYCMKNEVVCAVQECKPPCEGCVPIENEKDRCSATTRTVPVINKNDSFFNEYNDEKMYTHSLQSTRLPLQPKEGETTVHKEKAAKEVMTDLDFKTTLEYSSKFDQQPKPSLYENDLMLRNQNLSDRDAISALSHVRNDSAEARKETYAPTHDFNATTFPEKYTFSISTKRTTIRRPVLTSGAIPGEGVCRHHNQTYQNGDEVKSNNPCIEYCMCINSIVYCDEIVCEPDIVPQQGLKCEKVQIQSECCPQFECYHITQTTIDQKTTTQTSTDTSDSKTVAISTVTDKVTQKTTTTSTEATVTSSKEQNEIVTKIESSVESSTATTQLKVKTTTEDENTDTTVDNNRVSQTTIDTNKPSVSTSTILEIDTTIATVVSTQKPSVSTDISTTQNQVEQVTNVTGSSTIDSKSKESDQKNVSTPSLITTTTESQETSEIFTETNTISEAKISTSTEKQIISTKEKDMEKSTSVYDASTTQSSMEFSTTVVTDADVKHTTNGETNIAENTASTVIQRKEFTTKADVATIINTETSSISTTEQPEKSEITSESTSTMKDNKSISTTKHPEKSEITSESTSTMKTTDAKDSKEIVTSITLSPTTGSNLDTGNTDVESSTTISTIESKEFTTDSSPNTVKTKTTITTLNTERETNVDLKTTTQNIVDSITNHSTVLEETTSKPLNKLTTAVEMITTNSIDQNEISTKEITLKEQKVTTTAPKITSIPTKEIEIHNVTDNEVDSTLAESTTHSSISHQQTKSFTEKSSDLTTGAPTERTNDTKTSESEIVTKVTQVAEEHTTTKISKEKLNDTEVEETTTVKLETPGITIQSTTTTGAINDITETQKPFEVKEKFTTPSPTTERGELTSVKMVTVDGKTTAGVMETTIEVQETTLKEISEKQTPMKEESTTEIWLPTTTTVKESSISAESTSEIEQRITTIAHSTVKQEAVDVEKSTETEVVTVTAKPLLKTTLTAETKSEATERTNGTTLHETTEPIIETTTSKKDGFTQTTITTMATEIETQKITEKIETSTEPHSRTQHVTVTPETTTKDFTTE</sequence>
<evidence type="ECO:0000259" key="5">
    <source>
        <dbReference type="PROSITE" id="PS50184"/>
    </source>
</evidence>
<dbReference type="OrthoDB" id="10068079at2759"/>
<name>A0A443SK21_9ACAR</name>
<feature type="compositionally biased region" description="Low complexity" evidence="4">
    <location>
        <begin position="679"/>
        <end position="688"/>
    </location>
</feature>
<feature type="region of interest" description="Disordered" evidence="4">
    <location>
        <begin position="1130"/>
        <end position="1158"/>
    </location>
</feature>
<evidence type="ECO:0000256" key="3">
    <source>
        <dbReference type="ARBA" id="ARBA00022729"/>
    </source>
</evidence>
<organism evidence="6 7">
    <name type="scientific">Leptotrombidium deliense</name>
    <dbReference type="NCBI Taxonomy" id="299467"/>
    <lineage>
        <taxon>Eukaryota</taxon>
        <taxon>Metazoa</taxon>
        <taxon>Ecdysozoa</taxon>
        <taxon>Arthropoda</taxon>
        <taxon>Chelicerata</taxon>
        <taxon>Arachnida</taxon>
        <taxon>Acari</taxon>
        <taxon>Acariformes</taxon>
        <taxon>Trombidiformes</taxon>
        <taxon>Prostigmata</taxon>
        <taxon>Anystina</taxon>
        <taxon>Parasitengona</taxon>
        <taxon>Trombiculoidea</taxon>
        <taxon>Trombiculidae</taxon>
        <taxon>Leptotrombidium</taxon>
    </lineage>
</organism>
<keyword evidence="2" id="KW-0964">Secreted</keyword>
<dbReference type="SUPFAM" id="SSF57603">
    <property type="entry name" value="FnI-like domain"/>
    <property type="match status" value="3"/>
</dbReference>
<comment type="caution">
    <text evidence="6">The sequence shown here is derived from an EMBL/GenBank/DDBJ whole genome shotgun (WGS) entry which is preliminary data.</text>
</comment>
<evidence type="ECO:0000256" key="4">
    <source>
        <dbReference type="SAM" id="MobiDB-lite"/>
    </source>
</evidence>
<feature type="compositionally biased region" description="Polar residues" evidence="4">
    <location>
        <begin position="697"/>
        <end position="718"/>
    </location>
</feature>
<dbReference type="PROSITE" id="PS50184">
    <property type="entry name" value="VWFC_2"/>
    <property type="match status" value="1"/>
</dbReference>
<feature type="compositionally biased region" description="Low complexity" evidence="4">
    <location>
        <begin position="850"/>
        <end position="863"/>
    </location>
</feature>
<evidence type="ECO:0000313" key="7">
    <source>
        <dbReference type="Proteomes" id="UP000288716"/>
    </source>
</evidence>
<feature type="compositionally biased region" description="Polar residues" evidence="4">
    <location>
        <begin position="504"/>
        <end position="516"/>
    </location>
</feature>
<dbReference type="Proteomes" id="UP000288716">
    <property type="component" value="Unassembled WGS sequence"/>
</dbReference>
<dbReference type="GO" id="GO:0005576">
    <property type="term" value="C:extracellular region"/>
    <property type="evidence" value="ECO:0007669"/>
    <property type="project" value="UniProtKB-SubCell"/>
</dbReference>
<evidence type="ECO:0000256" key="2">
    <source>
        <dbReference type="ARBA" id="ARBA00022525"/>
    </source>
</evidence>
<evidence type="ECO:0000256" key="1">
    <source>
        <dbReference type="ARBA" id="ARBA00004613"/>
    </source>
</evidence>
<keyword evidence="3" id="KW-0732">Signal</keyword>
<protein>
    <submittedName>
        <fullName evidence="6">Mucin-5AC-like isoform X2</fullName>
    </submittedName>
</protein>
<feature type="region of interest" description="Disordered" evidence="4">
    <location>
        <begin position="845"/>
        <end position="888"/>
    </location>
</feature>
<proteinExistence type="predicted"/>
<feature type="region of interest" description="Disordered" evidence="4">
    <location>
        <begin position="639"/>
        <end position="723"/>
    </location>
</feature>
<dbReference type="EMBL" id="NCKV01001720">
    <property type="protein sequence ID" value="RWS27871.1"/>
    <property type="molecule type" value="Genomic_DNA"/>
</dbReference>
<dbReference type="InterPro" id="IPR001007">
    <property type="entry name" value="VWF_dom"/>
</dbReference>